<dbReference type="InterPro" id="IPR014031">
    <property type="entry name" value="Ketoacyl_synth_C"/>
</dbReference>
<dbReference type="Proteomes" id="UP000008514">
    <property type="component" value="Chromosome"/>
</dbReference>
<dbReference type="SUPFAM" id="SSF53901">
    <property type="entry name" value="Thiolase-like"/>
    <property type="match status" value="2"/>
</dbReference>
<dbReference type="InterPro" id="IPR000794">
    <property type="entry name" value="Beta-ketoacyl_synthase"/>
</dbReference>
<keyword evidence="6" id="KW-1185">Reference proteome</keyword>
<dbReference type="EMBL" id="CP003879">
    <property type="protein sequence ID" value="AFU68258.1"/>
    <property type="molecule type" value="Genomic_DNA"/>
</dbReference>
<proteinExistence type="inferred from homology"/>
<dbReference type="GO" id="GO:0004315">
    <property type="term" value="F:3-oxoacyl-[acyl-carrier-protein] synthase activity"/>
    <property type="evidence" value="ECO:0007669"/>
    <property type="project" value="TreeGrafter"/>
</dbReference>
<dbReference type="AlphaFoldDB" id="K4IEH8"/>
<evidence type="ECO:0000259" key="4">
    <source>
        <dbReference type="PROSITE" id="PS52004"/>
    </source>
</evidence>
<dbReference type="InterPro" id="IPR014030">
    <property type="entry name" value="Ketoacyl_synth_N"/>
</dbReference>
<accession>K4IEH8</accession>
<name>K4IEH8_PSYTT</name>
<protein>
    <submittedName>
        <fullName evidence="5">3-oxoacyl-(Acyl-carrier-protein) synthase, KASII FabF</fullName>
    </submittedName>
</protein>
<dbReference type="KEGG" id="ptq:P700755_001325"/>
<evidence type="ECO:0000256" key="1">
    <source>
        <dbReference type="ARBA" id="ARBA00008467"/>
    </source>
</evidence>
<dbReference type="PROSITE" id="PS52004">
    <property type="entry name" value="KS3_2"/>
    <property type="match status" value="1"/>
</dbReference>
<evidence type="ECO:0000313" key="6">
    <source>
        <dbReference type="Proteomes" id="UP000008514"/>
    </source>
</evidence>
<dbReference type="STRING" id="313595.P700755_001325"/>
<feature type="domain" description="Ketosynthase family 3 (KS3)" evidence="4">
    <location>
        <begin position="1"/>
        <end position="381"/>
    </location>
</feature>
<dbReference type="InterPro" id="IPR016039">
    <property type="entry name" value="Thiolase-like"/>
</dbReference>
<dbReference type="InterPro" id="IPR020841">
    <property type="entry name" value="PKS_Beta-ketoAc_synthase_dom"/>
</dbReference>
<keyword evidence="2 3" id="KW-0808">Transferase</keyword>
<dbReference type="eggNOG" id="COG0304">
    <property type="taxonomic scope" value="Bacteria"/>
</dbReference>
<dbReference type="Pfam" id="PF02801">
    <property type="entry name" value="Ketoacyl-synt_C"/>
    <property type="match status" value="1"/>
</dbReference>
<reference evidence="5" key="1">
    <citation type="submission" date="2006-03" db="EMBL/GenBank/DDBJ databases">
        <authorList>
            <person name="Bowman J."/>
            <person name="Ferriera S."/>
            <person name="Johnson J."/>
            <person name="Kravitz S."/>
            <person name="Halpern A."/>
            <person name="Remington K."/>
            <person name="Beeson K."/>
            <person name="Tran B."/>
            <person name="Rogers Y.-H."/>
            <person name="Friedman R."/>
            <person name="Venter J.C."/>
        </authorList>
    </citation>
    <scope>NUCLEOTIDE SEQUENCE [LARGE SCALE GENOMIC DNA]</scope>
    <source>
        <strain evidence="5">ATCC 700755</strain>
    </source>
</reference>
<evidence type="ECO:0000256" key="2">
    <source>
        <dbReference type="ARBA" id="ARBA00022679"/>
    </source>
</evidence>
<evidence type="ECO:0000313" key="5">
    <source>
        <dbReference type="EMBL" id="AFU68258.1"/>
    </source>
</evidence>
<sequence>MKYPIYINGFSAISALGHDQHTINKKYENASTHFSTLKLNSSSVMAAALPSDSLEELIKLSQENPKYKDLDKSVLMALYTARRAMSGLDFKAESTGINIGSSRGATSLFEKYHKAFLQGEPLSPLSSPTTTLGNISSWVAQDLGVDGPNISHSITCSTALHAMLNAKAWLEAGMSDLFLVGGAEAPLTEFTIAQMQALKLYSRLDTSKPCESLKMDKIQNSLVLGEGSASAVMSRSSEKAIAEITGFGYATEQIRHNISISSDAQCFQKSMKMALNEAERLEVDAIVLHAPGTVKGDQAELAAIEKSFTETPLLTTNKWKLGHTFGASGMLSIEMALQMLSHGKFYENPFYKQQNSSKLVKSVLVNAVGFGGNAVSILLEKPKHQK</sequence>
<dbReference type="PANTHER" id="PTHR11712">
    <property type="entry name" value="POLYKETIDE SYNTHASE-RELATED"/>
    <property type="match status" value="1"/>
</dbReference>
<reference evidence="5" key="2">
    <citation type="submission" date="2012-09" db="EMBL/GenBank/DDBJ databases">
        <title>The complete sequence of Psychroflexus torquis an extreme psychrophile from sea-ice that is stimulated by light.</title>
        <authorList>
            <person name="Feng S."/>
            <person name="Powell S.M."/>
            <person name="Bowman J.P."/>
        </authorList>
    </citation>
    <scope>NUCLEOTIDE SEQUENCE [LARGE SCALE GENOMIC DNA]</scope>
    <source>
        <strain evidence="5">ATCC 700755</strain>
    </source>
</reference>
<dbReference type="RefSeq" id="WP_015023864.1">
    <property type="nucleotide sequence ID" value="NC_018721.1"/>
</dbReference>
<organism evidence="5 6">
    <name type="scientific">Psychroflexus torquis (strain ATCC 700755 / CIP 106069 / ACAM 623)</name>
    <dbReference type="NCBI Taxonomy" id="313595"/>
    <lineage>
        <taxon>Bacteria</taxon>
        <taxon>Pseudomonadati</taxon>
        <taxon>Bacteroidota</taxon>
        <taxon>Flavobacteriia</taxon>
        <taxon>Flavobacteriales</taxon>
        <taxon>Flavobacteriaceae</taxon>
        <taxon>Psychroflexus</taxon>
    </lineage>
</organism>
<gene>
    <name evidence="5" type="ordered locus">P700755_001325</name>
</gene>
<comment type="similarity">
    <text evidence="1 3">Belongs to the thiolase-like superfamily. Beta-ketoacyl-ACP synthases family.</text>
</comment>
<evidence type="ECO:0000256" key="3">
    <source>
        <dbReference type="RuleBase" id="RU003694"/>
    </source>
</evidence>
<dbReference type="GO" id="GO:0006633">
    <property type="term" value="P:fatty acid biosynthetic process"/>
    <property type="evidence" value="ECO:0007669"/>
    <property type="project" value="TreeGrafter"/>
</dbReference>
<dbReference type="Gene3D" id="3.40.47.10">
    <property type="match status" value="1"/>
</dbReference>
<dbReference type="PANTHER" id="PTHR11712:SF336">
    <property type="entry name" value="3-OXOACYL-[ACYL-CARRIER-PROTEIN] SYNTHASE, MITOCHONDRIAL"/>
    <property type="match status" value="1"/>
</dbReference>
<dbReference type="OrthoDB" id="1141849at2"/>
<dbReference type="Pfam" id="PF00109">
    <property type="entry name" value="ketoacyl-synt"/>
    <property type="match status" value="1"/>
</dbReference>
<dbReference type="HOGENOM" id="CLU_715488_0_0_10"/>